<dbReference type="EMBL" id="CP073767">
    <property type="protein sequence ID" value="UWZ57610.1"/>
    <property type="molecule type" value="Genomic_DNA"/>
</dbReference>
<dbReference type="SUPFAM" id="SSF52200">
    <property type="entry name" value="Toll/Interleukin receptor TIR domain"/>
    <property type="match status" value="1"/>
</dbReference>
<dbReference type="InterPro" id="IPR011600">
    <property type="entry name" value="Pept_C14_caspase"/>
</dbReference>
<sequence>MRLPDPDRSAVLLIGTSRYDVPSLDDLPAVANNLAGLAAAFTDPEYGVVRPDNCRVLAEPANPGVISKALRDIGETADDALIVYFAGHGLLGMRGELFLALPGSDPEDPAFTALPYEALRALFVDSSRINARTRIIILDCCFSGRAIPAMSDGQVSGMVDIEGVYVLTATAANRKALAPPGERYTAFTGALLELLRDGVPDGPELLSLDVIFTQLHKTMRRRSLPHPEQVNVRTAAGLALRPNPAARAERAGVRTAAAPRPVFAARPERPATDGPRRSDAHPVFFVSHARADVDDRHTRFFVTLSGYVNELMGLGAGEDSGFIDATPDGRWTEEVAFAVGHCQVFVPLLSPRYVNSPRCAQEWDAFTRRVRSRSDRPGWRTSIIPVMWTVMPIRDLPRQISAVQVFSPTGLPDHSMIGMYEQEGLYGLSRLGPTGREAFDVIVWRLAQHIVRTADERWIEPDVTFDVRQLRTGFDRDR</sequence>
<name>A0A9Q9MK51_9ACTN</name>
<reference evidence="3" key="1">
    <citation type="submission" date="2021-04" db="EMBL/GenBank/DDBJ databases">
        <title>Dactylosporangium aurantiacum NRRL B-8018 full assembly.</title>
        <authorList>
            <person name="Hartkoorn R.C."/>
            <person name="Beaudoing E."/>
            <person name="Hot D."/>
        </authorList>
    </citation>
    <scope>NUCLEOTIDE SEQUENCE</scope>
    <source>
        <strain evidence="3">NRRL B-8018</strain>
    </source>
</reference>
<evidence type="ECO:0000259" key="1">
    <source>
        <dbReference type="Pfam" id="PF00656"/>
    </source>
</evidence>
<dbReference type="RefSeq" id="WP_052386716.1">
    <property type="nucleotide sequence ID" value="NZ_CP073767.1"/>
</dbReference>
<dbReference type="KEGG" id="daur:Daura_16455"/>
<dbReference type="Gene3D" id="3.40.50.1460">
    <property type="match status" value="1"/>
</dbReference>
<dbReference type="Pfam" id="PF13676">
    <property type="entry name" value="TIR_2"/>
    <property type="match status" value="1"/>
</dbReference>
<dbReference type="GO" id="GO:0004197">
    <property type="term" value="F:cysteine-type endopeptidase activity"/>
    <property type="evidence" value="ECO:0007669"/>
    <property type="project" value="InterPro"/>
</dbReference>
<dbReference type="SUPFAM" id="SSF52129">
    <property type="entry name" value="Caspase-like"/>
    <property type="match status" value="1"/>
</dbReference>
<keyword evidence="4" id="KW-1185">Reference proteome</keyword>
<feature type="domain" description="Peptidase C14 caspase" evidence="1">
    <location>
        <begin position="10"/>
        <end position="221"/>
    </location>
</feature>
<dbReference type="GO" id="GO:0007165">
    <property type="term" value="P:signal transduction"/>
    <property type="evidence" value="ECO:0007669"/>
    <property type="project" value="InterPro"/>
</dbReference>
<evidence type="ECO:0000313" key="3">
    <source>
        <dbReference type="EMBL" id="UWZ57610.1"/>
    </source>
</evidence>
<dbReference type="InterPro" id="IPR035897">
    <property type="entry name" value="Toll_tir_struct_dom_sf"/>
</dbReference>
<dbReference type="GO" id="GO:0006508">
    <property type="term" value="P:proteolysis"/>
    <property type="evidence" value="ECO:0007669"/>
    <property type="project" value="InterPro"/>
</dbReference>
<protein>
    <submittedName>
        <fullName evidence="3">TIR domain-containing protein</fullName>
    </submittedName>
</protein>
<dbReference type="NCBIfam" id="NF040588">
    <property type="entry name" value="FxsC_Nterm"/>
    <property type="match status" value="1"/>
</dbReference>
<dbReference type="InterPro" id="IPR047603">
    <property type="entry name" value="FxsC_N"/>
</dbReference>
<evidence type="ECO:0000259" key="2">
    <source>
        <dbReference type="Pfam" id="PF13676"/>
    </source>
</evidence>
<dbReference type="Gene3D" id="3.40.50.10140">
    <property type="entry name" value="Toll/interleukin-1 receptor homology (TIR) domain"/>
    <property type="match status" value="1"/>
</dbReference>
<dbReference type="Proteomes" id="UP001058003">
    <property type="component" value="Chromosome"/>
</dbReference>
<dbReference type="InterPro" id="IPR000157">
    <property type="entry name" value="TIR_dom"/>
</dbReference>
<dbReference type="AlphaFoldDB" id="A0A9Q9MK51"/>
<feature type="domain" description="TIR" evidence="2">
    <location>
        <begin position="324"/>
        <end position="406"/>
    </location>
</feature>
<dbReference type="InterPro" id="IPR029030">
    <property type="entry name" value="Caspase-like_dom_sf"/>
</dbReference>
<dbReference type="Pfam" id="PF00656">
    <property type="entry name" value="Peptidase_C14"/>
    <property type="match status" value="1"/>
</dbReference>
<dbReference type="NCBIfam" id="NF047832">
    <property type="entry name" value="caspase_w_EACC1"/>
    <property type="match status" value="1"/>
</dbReference>
<organism evidence="3 4">
    <name type="scientific">Dactylosporangium aurantiacum</name>
    <dbReference type="NCBI Taxonomy" id="35754"/>
    <lineage>
        <taxon>Bacteria</taxon>
        <taxon>Bacillati</taxon>
        <taxon>Actinomycetota</taxon>
        <taxon>Actinomycetes</taxon>
        <taxon>Micromonosporales</taxon>
        <taxon>Micromonosporaceae</taxon>
        <taxon>Dactylosporangium</taxon>
    </lineage>
</organism>
<gene>
    <name evidence="3" type="ORF">Daura_16455</name>
</gene>
<proteinExistence type="predicted"/>
<dbReference type="OrthoDB" id="4464809at2"/>
<evidence type="ECO:0000313" key="4">
    <source>
        <dbReference type="Proteomes" id="UP001058003"/>
    </source>
</evidence>
<accession>A0A9Q9MK51</accession>